<dbReference type="Proteomes" id="UP000660668">
    <property type="component" value="Unassembled WGS sequence"/>
</dbReference>
<sequence>MESSGKHAGKRRAEPGHPAQHSQPAVTQPPAGGAAPSRSRAKLLLLAVGVTLAVVAWGYLVYAAIDFGASARAGQSGSWALLALASLGAVACLFVGLLLVARLLRMLGLLKGDAPKPPRLTGGKRAAR</sequence>
<gene>
    <name evidence="3" type="ORF">ISU10_02955</name>
</gene>
<keyword evidence="2" id="KW-1133">Transmembrane helix</keyword>
<feature type="transmembrane region" description="Helical" evidence="2">
    <location>
        <begin position="43"/>
        <end position="65"/>
    </location>
</feature>
<feature type="region of interest" description="Disordered" evidence="1">
    <location>
        <begin position="1"/>
        <end position="36"/>
    </location>
</feature>
<evidence type="ECO:0000313" key="3">
    <source>
        <dbReference type="EMBL" id="MBF4766723.1"/>
    </source>
</evidence>
<dbReference type="AlphaFoldDB" id="A0A930YH84"/>
<evidence type="ECO:0000256" key="2">
    <source>
        <dbReference type="SAM" id="Phobius"/>
    </source>
</evidence>
<feature type="transmembrane region" description="Helical" evidence="2">
    <location>
        <begin position="77"/>
        <end position="101"/>
    </location>
</feature>
<keyword evidence="4" id="KW-1185">Reference proteome</keyword>
<protein>
    <submittedName>
        <fullName evidence="3">Uncharacterized protein</fullName>
    </submittedName>
</protein>
<accession>A0A930YH84</accession>
<dbReference type="EMBL" id="JADKPO010000002">
    <property type="protein sequence ID" value="MBF4766723.1"/>
    <property type="molecule type" value="Genomic_DNA"/>
</dbReference>
<dbReference type="RefSeq" id="WP_194694862.1">
    <property type="nucleotide sequence ID" value="NZ_JADKPO010000002.1"/>
</dbReference>
<name>A0A930YH84_9ACTN</name>
<evidence type="ECO:0000256" key="1">
    <source>
        <dbReference type="SAM" id="MobiDB-lite"/>
    </source>
</evidence>
<reference evidence="3" key="1">
    <citation type="submission" date="2020-11" db="EMBL/GenBank/DDBJ databases">
        <title>Nocardioides cynanchi sp. nov., isolated from soil of rhizosphere of Cynanchum wilfordii.</title>
        <authorList>
            <person name="Lee J.-S."/>
            <person name="Suh M.K."/>
            <person name="Kim J.-S."/>
        </authorList>
    </citation>
    <scope>NUCLEOTIDE SEQUENCE</scope>
    <source>
        <strain evidence="3">KCTC 19276</strain>
    </source>
</reference>
<proteinExistence type="predicted"/>
<comment type="caution">
    <text evidence="3">The sequence shown here is derived from an EMBL/GenBank/DDBJ whole genome shotgun (WGS) entry which is preliminary data.</text>
</comment>
<keyword evidence="2" id="KW-0812">Transmembrane</keyword>
<evidence type="ECO:0000313" key="4">
    <source>
        <dbReference type="Proteomes" id="UP000660668"/>
    </source>
</evidence>
<keyword evidence="2" id="KW-0472">Membrane</keyword>
<organism evidence="3 4">
    <name type="scientific">Nocardioides agariphilus</name>
    <dbReference type="NCBI Taxonomy" id="433664"/>
    <lineage>
        <taxon>Bacteria</taxon>
        <taxon>Bacillati</taxon>
        <taxon>Actinomycetota</taxon>
        <taxon>Actinomycetes</taxon>
        <taxon>Propionibacteriales</taxon>
        <taxon>Nocardioidaceae</taxon>
        <taxon>Nocardioides</taxon>
    </lineage>
</organism>